<dbReference type="EMBL" id="HM854800">
    <property type="protein sequence ID" value="ADN34127.1"/>
    <property type="molecule type" value="Genomic_DNA"/>
</dbReference>
<name>E5GCC8_CUCME</name>
<organism evidence="2">
    <name type="scientific">Cucumis melo subsp. melo</name>
    <dbReference type="NCBI Taxonomy" id="412675"/>
    <lineage>
        <taxon>Eukaryota</taxon>
        <taxon>Viridiplantae</taxon>
        <taxon>Streptophyta</taxon>
        <taxon>Embryophyta</taxon>
        <taxon>Tracheophyta</taxon>
        <taxon>Spermatophyta</taxon>
        <taxon>Magnoliopsida</taxon>
        <taxon>eudicotyledons</taxon>
        <taxon>Gunneridae</taxon>
        <taxon>Pentapetalae</taxon>
        <taxon>rosids</taxon>
        <taxon>fabids</taxon>
        <taxon>Cucurbitales</taxon>
        <taxon>Cucurbitaceae</taxon>
        <taxon>Benincaseae</taxon>
        <taxon>Cucumis</taxon>
    </lineage>
</organism>
<sequence>MLNNLSKSNISTQLGFLFNTLGQTRKAANIFQPAIEANNHKKDKSHNIWENISQMSRKGS</sequence>
<dbReference type="AlphaFoldDB" id="E5GCC8"/>
<reference evidence="2" key="1">
    <citation type="journal article" date="2010" name="BMC Genomics">
        <title>Generation of a BAC-based physical map of the melon genome.</title>
        <authorList>
            <person name="Gonzalez V.M."/>
            <person name="Garcia-Mas J."/>
            <person name="Arus P."/>
            <person name="Puigdomenech P."/>
        </authorList>
    </citation>
    <scope>NUCLEOTIDE SEQUENCE</scope>
    <source>
        <tissue evidence="2">Young leaves</tissue>
    </source>
</reference>
<evidence type="ECO:0000313" key="2">
    <source>
        <dbReference type="EMBL" id="ADN34127.1"/>
    </source>
</evidence>
<protein>
    <submittedName>
        <fullName evidence="2">Uncharacterized protein</fullName>
    </submittedName>
</protein>
<reference evidence="2" key="2">
    <citation type="journal article" date="2010" name="BMC Plant Biol.">
        <title>Sequencing of 6.7 Mb of the melon genome using a BAC pooling strategy.</title>
        <authorList>
            <person name="Gonzalez V.M."/>
            <person name="Benjak A."/>
            <person name="Henaff E.M."/>
            <person name="Mir G."/>
            <person name="Casacuberta J.M."/>
            <person name="Garcia-Mas J."/>
            <person name="Puigdomenech P."/>
        </authorList>
    </citation>
    <scope>NUCLEOTIDE SEQUENCE</scope>
    <source>
        <tissue evidence="2">Young leaves</tissue>
    </source>
</reference>
<feature type="compositionally biased region" description="Polar residues" evidence="1">
    <location>
        <begin position="48"/>
        <end position="60"/>
    </location>
</feature>
<proteinExistence type="predicted"/>
<feature type="region of interest" description="Disordered" evidence="1">
    <location>
        <begin position="39"/>
        <end position="60"/>
    </location>
</feature>
<evidence type="ECO:0000256" key="1">
    <source>
        <dbReference type="SAM" id="MobiDB-lite"/>
    </source>
</evidence>
<accession>E5GCC8</accession>